<gene>
    <name evidence="6" type="ORF">J9253_10670</name>
</gene>
<dbReference type="Pfam" id="PF17210">
    <property type="entry name" value="SdrD_B"/>
    <property type="match status" value="2"/>
</dbReference>
<dbReference type="Pfam" id="PF01345">
    <property type="entry name" value="DUF11"/>
    <property type="match status" value="1"/>
</dbReference>
<evidence type="ECO:0000313" key="6">
    <source>
        <dbReference type="EMBL" id="QTR44516.1"/>
    </source>
</evidence>
<keyword evidence="3" id="KW-0732">Signal</keyword>
<name>A0ABX7WM01_9GAMM</name>
<evidence type="ECO:0000256" key="2">
    <source>
        <dbReference type="ARBA" id="ARBA00022525"/>
    </source>
</evidence>
<keyword evidence="7" id="KW-1185">Reference proteome</keyword>
<dbReference type="RefSeq" id="WP_210220999.1">
    <property type="nucleotide sequence ID" value="NZ_CP072801.1"/>
</dbReference>
<organism evidence="6 7">
    <name type="scientific">Thiothrix litoralis</name>
    <dbReference type="NCBI Taxonomy" id="2891210"/>
    <lineage>
        <taxon>Bacteria</taxon>
        <taxon>Pseudomonadati</taxon>
        <taxon>Pseudomonadota</taxon>
        <taxon>Gammaproteobacteria</taxon>
        <taxon>Thiotrichales</taxon>
        <taxon>Thiotrichaceae</taxon>
        <taxon>Thiothrix</taxon>
    </lineage>
</organism>
<feature type="domain" description="SD-repeat containing protein B" evidence="5">
    <location>
        <begin position="807"/>
        <end position="917"/>
    </location>
</feature>
<reference evidence="6 7" key="1">
    <citation type="submission" date="2021-04" db="EMBL/GenBank/DDBJ databases">
        <title>Genomics, taxonomy and metabolism of representatives of sulfur bacteria of the genus Thiothrix: Thiothrix fructosivorans QT, Thiothrix unzii A1T and three new species, Thiothrix subterranea sp. nov., Thiothrix litoralis sp. nov. and 'Candidatus Thiothrix anitrata' sp. nov.</title>
        <authorList>
            <person name="Ravin N.V."/>
            <person name="Smolyakov D."/>
            <person name="Rudenko T.S."/>
            <person name="Mardanov A.V."/>
            <person name="Beletsky A.V."/>
            <person name="Markov N.D."/>
            <person name="Fomenkov A.I."/>
            <person name="Roberts R.J."/>
            <person name="Karnachuk O.V."/>
            <person name="Novikov A."/>
            <person name="Grabovich M.Y."/>
        </authorList>
    </citation>
    <scope>NUCLEOTIDE SEQUENCE [LARGE SCALE GENOMIC DNA]</scope>
    <source>
        <strain evidence="6 7">AS</strain>
    </source>
</reference>
<dbReference type="InterPro" id="IPR001434">
    <property type="entry name" value="OmcB-like_DUF11"/>
</dbReference>
<dbReference type="InterPro" id="IPR013783">
    <property type="entry name" value="Ig-like_fold"/>
</dbReference>
<dbReference type="Gene3D" id="2.60.40.10">
    <property type="entry name" value="Immunoglobulins"/>
    <property type="match status" value="2"/>
</dbReference>
<evidence type="ECO:0000256" key="1">
    <source>
        <dbReference type="ARBA" id="ARBA00004613"/>
    </source>
</evidence>
<keyword evidence="2" id="KW-0964">Secreted</keyword>
<evidence type="ECO:0000259" key="4">
    <source>
        <dbReference type="Pfam" id="PF01345"/>
    </source>
</evidence>
<accession>A0ABX7WM01</accession>
<evidence type="ECO:0000313" key="7">
    <source>
        <dbReference type="Proteomes" id="UP000672039"/>
    </source>
</evidence>
<dbReference type="InterPro" id="IPR047589">
    <property type="entry name" value="DUF11_rpt"/>
</dbReference>
<dbReference type="Proteomes" id="UP000672039">
    <property type="component" value="Chromosome"/>
</dbReference>
<dbReference type="SUPFAM" id="SSF117074">
    <property type="entry name" value="Hypothetical protein PA1324"/>
    <property type="match status" value="2"/>
</dbReference>
<dbReference type="InterPro" id="IPR033764">
    <property type="entry name" value="Sdr_B"/>
</dbReference>
<dbReference type="NCBIfam" id="TIGR01451">
    <property type="entry name" value="B_ant_repeat"/>
    <property type="match status" value="1"/>
</dbReference>
<dbReference type="EMBL" id="CP072801">
    <property type="protein sequence ID" value="QTR44516.1"/>
    <property type="molecule type" value="Genomic_DNA"/>
</dbReference>
<protein>
    <submittedName>
        <fullName evidence="6">DUF11 domain-containing protein</fullName>
    </submittedName>
</protein>
<feature type="domain" description="SD-repeat containing protein B" evidence="5">
    <location>
        <begin position="701"/>
        <end position="773"/>
    </location>
</feature>
<feature type="domain" description="DUF11" evidence="4">
    <location>
        <begin position="924"/>
        <end position="1006"/>
    </location>
</feature>
<proteinExistence type="predicted"/>
<dbReference type="PANTHER" id="PTHR23303">
    <property type="entry name" value="CARBOXYPEPTIDASE REGULATORY REGION-CONTAINING"/>
    <property type="match status" value="1"/>
</dbReference>
<comment type="subcellular location">
    <subcellularLocation>
        <location evidence="1">Secreted</location>
    </subcellularLocation>
</comment>
<evidence type="ECO:0000259" key="5">
    <source>
        <dbReference type="Pfam" id="PF17210"/>
    </source>
</evidence>
<evidence type="ECO:0000256" key="3">
    <source>
        <dbReference type="ARBA" id="ARBA00022729"/>
    </source>
</evidence>
<sequence>MQNNNTRPSGVKAALWLVVGALFLCFMPLSYAADADLLVVKQFSTTTPAAGETFIYTIRYRCASISELYCSAPTITETFPAPLKIVSYTPMGGSIAEATLLSKTLTWRLATPPDSLPEGVPADGLAAGSTGIIKVQVKFPTCGSAALPATVLGVTVPAGIEAACVTVPPAPSPGFSKTGSAAFVQPGGLERWSVKLPDSATAYTVTEVVPAGMQVYSATASNTPKVMGYPEVDCTDDGVDDFHTSGCNTAVLPSGMTVSSIKRLRWVVNANSGAQTLDLRFVVNGDYVGDAIRNCAVSSQHGTACATDIPVMGLGEPILSISKITPTGGAASPDGSTIVYAVPAWKPTVAPAPTSNDHVYRVSIGVDELSGTATQYPVVEDVLPAGLDYVTGQGGNWWRVAVPSSGVTTDQAACTIPHFSRTVQADGRVALRWEFPGCQLPIGVSDSALAVYFSARIRPGVGSGTRITNVASVATGDHPQVTCVNGADGGKTGQAFCRSSNVNFDVPQLTTLDSVKWVKGELDSAFSRTPNTGKTGLSGAGTYVLEIRNTGNVTDTQLEVVDVLPVIGDTAQVSGAARGSQWSVERSADISLQRVAADGSVSAIPPGEVPDGVQYNASGAQSFQLRWLPTGGLQPGEKLRVNVPMRHATGEATPENLSVAWNSFAYTASYYDTISKTTETLLTTEPPKVGLVMVDTARVAGLGDYVWFDRNGDGQQDADEAPLEGVTVRLYDDASLVAETLTDAAGHYAFWGLLPNHTYSVKLDKPDDYLAGNPLGGMQPKGIETATTGAAGSFAADYDIGFTLPAAVGDKVWWDANGDGGQDADEAGVPGVTVTLKTAEGNEVAVAQTNAAGAYWFDNLPPGRYFLAFTDGPAGYVPSGFNMTGDKQTDSDVDSTGKTPLFTLVAGARDVSWDMGLVTPRHSDLSLGKSVDKTDARRGDTLVYTLEVSNAGPDDASGVQVREVLPDSLLFQSASPLGEYDPLTGVWRVGWLAVKDSRRLQITAQVR</sequence>
<dbReference type="InterPro" id="IPR051417">
    <property type="entry name" value="SDr/BOS_complex"/>
</dbReference>